<accession>Q965L2</accession>
<keyword evidence="10" id="KW-1185">Reference proteome</keyword>
<dbReference type="GO" id="GO:0004222">
    <property type="term" value="F:metalloendopeptidase activity"/>
    <property type="evidence" value="ECO:0007669"/>
    <property type="project" value="InterPro"/>
</dbReference>
<dbReference type="Gene3D" id="3.90.132.10">
    <property type="entry name" value="Leishmanolysin , domain 2"/>
    <property type="match status" value="1"/>
</dbReference>
<dbReference type="MEROPS" id="M08.A02"/>
<keyword evidence="6 8" id="KW-0482">Metalloprotease</keyword>
<name>Q965L2_CAEEL</name>
<dbReference type="GO" id="GO:0005737">
    <property type="term" value="C:cytoplasm"/>
    <property type="evidence" value="ECO:0000318"/>
    <property type="project" value="GO_Central"/>
</dbReference>
<dbReference type="InParanoid" id="Q965L2"/>
<evidence type="ECO:0000256" key="2">
    <source>
        <dbReference type="ARBA" id="ARBA00022670"/>
    </source>
</evidence>
<comment type="cofactor">
    <cofactor evidence="8">
        <name>Zn(2+)</name>
        <dbReference type="ChEBI" id="CHEBI:29105"/>
    </cofactor>
    <text evidence="8">Binds 1 zinc ion per subunit.</text>
</comment>
<dbReference type="InterPro" id="IPR001577">
    <property type="entry name" value="Peptidase_M8"/>
</dbReference>
<dbReference type="Bgee" id="WBGene00020476">
    <property type="expression patterns" value="Expressed in adult organism and 1 other cell type or tissue"/>
</dbReference>
<dbReference type="PaxDb" id="6239-T13B5.9"/>
<dbReference type="GO" id="GO:0008233">
    <property type="term" value="F:peptidase activity"/>
    <property type="evidence" value="ECO:0000318"/>
    <property type="project" value="GO_Central"/>
</dbReference>
<dbReference type="eggNOG" id="ENOG502SUIY">
    <property type="taxonomic scope" value="Eukaryota"/>
</dbReference>
<dbReference type="HOGENOM" id="CLU_740191_0_0_1"/>
<dbReference type="GeneID" id="173494"/>
<dbReference type="AlphaFoldDB" id="Q965L2"/>
<evidence type="ECO:0000256" key="5">
    <source>
        <dbReference type="ARBA" id="ARBA00022833"/>
    </source>
</evidence>
<dbReference type="PANTHER" id="PTHR10942:SF44">
    <property type="entry name" value="LEISHMANOLYSIN-LIKE PEPTIDASE"/>
    <property type="match status" value="1"/>
</dbReference>
<evidence type="ECO:0000313" key="9">
    <source>
        <dbReference type="EMBL" id="CCD63492.2"/>
    </source>
</evidence>
<dbReference type="SUPFAM" id="SSF55486">
    <property type="entry name" value="Metalloproteases ('zincins'), catalytic domain"/>
    <property type="match status" value="1"/>
</dbReference>
<dbReference type="KEGG" id="cel:CELE_T13B5.9"/>
<feature type="binding site" evidence="8">
    <location>
        <position position="234"/>
    </location>
    <ligand>
        <name>Zn(2+)</name>
        <dbReference type="ChEBI" id="CHEBI:29105"/>
        <note>catalytic</note>
    </ligand>
</feature>
<dbReference type="Proteomes" id="UP000001940">
    <property type="component" value="Chromosome II"/>
</dbReference>
<feature type="binding site" evidence="8">
    <location>
        <position position="161"/>
    </location>
    <ligand>
        <name>Zn(2+)</name>
        <dbReference type="ChEBI" id="CHEBI:29105"/>
        <note>catalytic</note>
    </ligand>
</feature>
<evidence type="ECO:0000256" key="3">
    <source>
        <dbReference type="ARBA" id="ARBA00022723"/>
    </source>
</evidence>
<dbReference type="CTD" id="173494"/>
<dbReference type="GO" id="GO:0046872">
    <property type="term" value="F:metal ion binding"/>
    <property type="evidence" value="ECO:0007669"/>
    <property type="project" value="UniProtKB-KW"/>
</dbReference>
<dbReference type="AGR" id="WB:WBGene00020476"/>
<dbReference type="WormBase" id="T13B5.9">
    <property type="protein sequence ID" value="CE51215"/>
    <property type="gene ID" value="WBGene00020476"/>
</dbReference>
<evidence type="ECO:0000313" key="10">
    <source>
        <dbReference type="Proteomes" id="UP000001940"/>
    </source>
</evidence>
<gene>
    <name evidence="9" type="ORF">CELE_T13B5.9</name>
    <name evidence="9 11" type="ORF">T13B5.9</name>
</gene>
<dbReference type="RefSeq" id="NP_493912.4">
    <property type="nucleotide sequence ID" value="NM_061511.8"/>
</dbReference>
<proteinExistence type="inferred from homology"/>
<keyword evidence="5 8" id="KW-0862">Zinc</keyword>
<dbReference type="Gene3D" id="3.10.170.20">
    <property type="match status" value="1"/>
</dbReference>
<evidence type="ECO:0000256" key="7">
    <source>
        <dbReference type="PIRSR" id="PIRSR601577-1"/>
    </source>
</evidence>
<dbReference type="GO" id="GO:0006508">
    <property type="term" value="P:proteolysis"/>
    <property type="evidence" value="ECO:0007669"/>
    <property type="project" value="UniProtKB-KW"/>
</dbReference>
<dbReference type="FunFam" id="3.90.132.10:FF:000013">
    <property type="entry name" value="Protein CBG03424"/>
    <property type="match status" value="1"/>
</dbReference>
<evidence type="ECO:0000256" key="8">
    <source>
        <dbReference type="PIRSR" id="PIRSR601577-2"/>
    </source>
</evidence>
<feature type="active site" evidence="7">
    <location>
        <position position="162"/>
    </location>
</feature>
<evidence type="ECO:0000256" key="4">
    <source>
        <dbReference type="ARBA" id="ARBA00022801"/>
    </source>
</evidence>
<dbReference type="OrthoDB" id="527990at2759"/>
<dbReference type="GO" id="GO:0007155">
    <property type="term" value="P:cell adhesion"/>
    <property type="evidence" value="ECO:0007669"/>
    <property type="project" value="InterPro"/>
</dbReference>
<evidence type="ECO:0000256" key="1">
    <source>
        <dbReference type="ARBA" id="ARBA00005860"/>
    </source>
</evidence>
<evidence type="ECO:0000313" key="11">
    <source>
        <dbReference type="WormBase" id="T13B5.9"/>
    </source>
</evidence>
<keyword evidence="2" id="KW-0645">Protease</keyword>
<dbReference type="UCSC" id="T13B5.9">
    <property type="organism name" value="c. elegans"/>
</dbReference>
<feature type="binding site" evidence="8">
    <location>
        <position position="165"/>
    </location>
    <ligand>
        <name>Zn(2+)</name>
        <dbReference type="ChEBI" id="CHEBI:29105"/>
        <note>catalytic</note>
    </ligand>
</feature>
<keyword evidence="4" id="KW-0378">Hydrolase</keyword>
<sequence length="378" mass="43246">MFLLLTLFSCALGLNPMKIAIISGYGSLSPDMQFELQNSLKWFQSAFLVEKSQNPVEIQDIYAKIPEYQKFTSVLVQTPTHRVNMKLHSENMKNLLNLADFLVFIVQQNPEKCSRDPDLLAEALPIVLVADNRPPLAVMSICLQNSPRPRNSGFFFDLFRHEILHGLGYGLIIDKSKLTEKKSEKYIWHGANNQKIPSIRHFLDFDELSLKAAKIHFNCQNMAGVQADGELKNHLNEYIFGNELMTTHLEPHGNVFSWISVGIIERTFNGEKQWYHINGTFISTEANQYSYGKKFGCEFLENSCEDFLKIAEKHKIGLKLAPFCRKSLCYKLPGNAQIFKFTDKNCENRRVIGDNQKWCPMAKNLPLNYEISPCLPVG</sequence>
<protein>
    <submittedName>
        <fullName evidence="9">Leishmanolysin-like peptidase</fullName>
    </submittedName>
</protein>
<dbReference type="PANTHER" id="PTHR10942">
    <property type="entry name" value="LEISHMANOLYSIN-LIKE PEPTIDASE"/>
    <property type="match status" value="1"/>
</dbReference>
<organism evidence="9 10">
    <name type="scientific">Caenorhabditis elegans</name>
    <dbReference type="NCBI Taxonomy" id="6239"/>
    <lineage>
        <taxon>Eukaryota</taxon>
        <taxon>Metazoa</taxon>
        <taxon>Ecdysozoa</taxon>
        <taxon>Nematoda</taxon>
        <taxon>Chromadorea</taxon>
        <taxon>Rhabditida</taxon>
        <taxon>Rhabditina</taxon>
        <taxon>Rhabditomorpha</taxon>
        <taxon>Rhabditoidea</taxon>
        <taxon>Rhabditidae</taxon>
        <taxon>Peloderinae</taxon>
        <taxon>Caenorhabditis</taxon>
    </lineage>
</organism>
<dbReference type="FunCoup" id="Q965L2">
    <property type="interactions" value="56"/>
</dbReference>
<comment type="similarity">
    <text evidence="1">Belongs to the peptidase M8 family.</text>
</comment>
<evidence type="ECO:0000256" key="6">
    <source>
        <dbReference type="ARBA" id="ARBA00023049"/>
    </source>
</evidence>
<dbReference type="GO" id="GO:0016020">
    <property type="term" value="C:membrane"/>
    <property type="evidence" value="ECO:0007669"/>
    <property type="project" value="InterPro"/>
</dbReference>
<keyword evidence="3 8" id="KW-0479">Metal-binding</keyword>
<reference evidence="9 10" key="1">
    <citation type="journal article" date="1998" name="Science">
        <title>Genome sequence of the nematode C. elegans: a platform for investigating biology.</title>
        <authorList>
            <consortium name="The C. elegans sequencing consortium"/>
            <person name="Sulson J.E."/>
            <person name="Waterston R."/>
        </authorList>
    </citation>
    <scope>NUCLEOTIDE SEQUENCE [LARGE SCALE GENOMIC DNA]</scope>
    <source>
        <strain evidence="9 10">Bristol N2</strain>
    </source>
</reference>
<dbReference type="EMBL" id="BX284602">
    <property type="protein sequence ID" value="CCD63492.2"/>
    <property type="molecule type" value="Genomic_DNA"/>
</dbReference>
<dbReference type="PeptideAtlas" id="Q965L2"/>